<evidence type="ECO:0000313" key="6">
    <source>
        <dbReference type="Proteomes" id="UP000248057"/>
    </source>
</evidence>
<sequence length="970" mass="111776">MRNLEIYKEYLPDWGPYSKKYMGVSRACEDGQIPGARFDLVVFPTLANSGVPVPNVTVPSNYHPWQAAADLRYYSYRYDLEWKDQCYAEVSFSQMEAGKVVIRTEFVNRTKEAQYGCLNYFAAMEYPYPYEYYLALPDKCEFWDAVSYDAYEYARPRPWDCLNPDGTKKGEFYDPDFIGHHGLGDRVNKDFVFEIRHWDFRSFGADEGDFVRYRRNTAKDYVSGVLYIRALIKEDREDAFYLLEIRDDERNRLNFRKNVVFRKDGSVIVDSNDTGGGADRKTVAADSECRRAVREKKDCSAASDEAARARTRAAEQGCPILYEIPIGRLPEGLHTISLISHGNSALELDCFALTEWEDRSVVRAERKEYEVHPAISHEEGTLTYEYGACDTKICFALLSPLVKFRNIESGVLEDAWISRLSNGDETFDDVLAPFGNAFPRKHSSPGYYHNSMIPSIFIKPGESRVEYAVIGDERWEISIEDCERIYRECRADAFSFQLKEDGRPYELSTRILGATELTNVVYPIHLDDGFIKHHTPGKRWDSLYTWDSGMIAMGLRDMNQGLAEYILDTYLAELDNKNYAFVHHGTPIPTHLYLYQEMLNHTEEKDHLLAYYDRAKRYYEFLAGRGDGSVTARFQSSLTTTFDYFFNCSGMDDLPPQMYVKEHAAAGGIAPVISTCQVIRTAKILLMAAEHLGYGEDVRQYEQDMNRLTDALSQAWDEESGYFGYLVHDEEGRADHILRTEDGENYNKTVEGIYPLIAGACSGEQEERLLAHLKNPEELFSRAGISSVDQSASYFIKDGYWNGNVWFPHQWFIWKTMLDMGEGEFAYEIAHRALEVWKQEVDRSYYTFEQINIETGRGGWFHHFSGLSSPVSVWASAYYRPGNVSTGFDLWIEFIRFNDTTEECCLKFRKYSHRSCVILVSMAARKEGYSVYFTDDFGLVESRAEFKERTKGTLEISLAEERMDGILRIF</sequence>
<proteinExistence type="inferred from homology"/>
<dbReference type="GO" id="GO:0006487">
    <property type="term" value="P:protein N-linked glycosylation"/>
    <property type="evidence" value="ECO:0007669"/>
    <property type="project" value="TreeGrafter"/>
</dbReference>
<gene>
    <name evidence="5" type="ORF">DFR60_12624</name>
</gene>
<keyword evidence="6" id="KW-1185">Reference proteome</keyword>
<protein>
    <submittedName>
        <fullName evidence="5">Glycosyl hydrolase family 63</fullName>
    </submittedName>
</protein>
<dbReference type="PANTHER" id="PTHR10412">
    <property type="entry name" value="MANNOSYL-OLIGOSACCHARIDE GLUCOSIDASE"/>
    <property type="match status" value="1"/>
</dbReference>
<evidence type="ECO:0000256" key="2">
    <source>
        <dbReference type="ARBA" id="ARBA00022801"/>
    </source>
</evidence>
<feature type="domain" description="Mannosylglycerate hydrolase MGH1-like glycoside hydrolase" evidence="4">
    <location>
        <begin position="546"/>
        <end position="859"/>
    </location>
</feature>
<dbReference type="GO" id="GO:0009311">
    <property type="term" value="P:oligosaccharide metabolic process"/>
    <property type="evidence" value="ECO:0007669"/>
    <property type="project" value="InterPro"/>
</dbReference>
<accession>A0A2V3XVB3</accession>
<comment type="caution">
    <text evidence="5">The sequence shown here is derived from an EMBL/GenBank/DDBJ whole genome shotgun (WGS) entry which is preliminary data.</text>
</comment>
<dbReference type="RefSeq" id="WP_110326332.1">
    <property type="nucleotide sequence ID" value="NZ_QJKD01000026.1"/>
</dbReference>
<evidence type="ECO:0000259" key="4">
    <source>
        <dbReference type="Pfam" id="PF22422"/>
    </source>
</evidence>
<evidence type="ECO:0000256" key="3">
    <source>
        <dbReference type="ARBA" id="ARBA00023295"/>
    </source>
</evidence>
<dbReference type="Proteomes" id="UP000248057">
    <property type="component" value="Unassembled WGS sequence"/>
</dbReference>
<dbReference type="Gene3D" id="1.50.10.10">
    <property type="match status" value="1"/>
</dbReference>
<keyword evidence="2 5" id="KW-0378">Hydrolase</keyword>
<keyword evidence="3" id="KW-0326">Glycosidase</keyword>
<dbReference type="InterPro" id="IPR004888">
    <property type="entry name" value="Glycoside_hydrolase_63"/>
</dbReference>
<dbReference type="EMBL" id="QJKD01000026">
    <property type="protein sequence ID" value="PXX44537.1"/>
    <property type="molecule type" value="Genomic_DNA"/>
</dbReference>
<dbReference type="InterPro" id="IPR008928">
    <property type="entry name" value="6-hairpin_glycosidase_sf"/>
</dbReference>
<dbReference type="GeneID" id="86064813"/>
<comment type="similarity">
    <text evidence="1">Belongs to the glycosyl hydrolase 63 family.</text>
</comment>
<dbReference type="InterPro" id="IPR012341">
    <property type="entry name" value="6hp_glycosidase-like_sf"/>
</dbReference>
<dbReference type="InterPro" id="IPR054491">
    <property type="entry name" value="MGH1-like_GH"/>
</dbReference>
<name>A0A2V3XVB3_9FIRM</name>
<dbReference type="PANTHER" id="PTHR10412:SF11">
    <property type="entry name" value="MANNOSYL-OLIGOSACCHARIDE GLUCOSIDASE"/>
    <property type="match status" value="1"/>
</dbReference>
<organism evidence="5 6">
    <name type="scientific">Hungatella effluvii</name>
    <dbReference type="NCBI Taxonomy" id="1096246"/>
    <lineage>
        <taxon>Bacteria</taxon>
        <taxon>Bacillati</taxon>
        <taxon>Bacillota</taxon>
        <taxon>Clostridia</taxon>
        <taxon>Lachnospirales</taxon>
        <taxon>Lachnospiraceae</taxon>
        <taxon>Hungatella</taxon>
    </lineage>
</organism>
<dbReference type="SUPFAM" id="SSF48208">
    <property type="entry name" value="Six-hairpin glycosidases"/>
    <property type="match status" value="1"/>
</dbReference>
<reference evidence="5 6" key="1">
    <citation type="submission" date="2018-05" db="EMBL/GenBank/DDBJ databases">
        <title>Genomic Encyclopedia of Type Strains, Phase IV (KMG-IV): sequencing the most valuable type-strain genomes for metagenomic binning, comparative biology and taxonomic classification.</title>
        <authorList>
            <person name="Goeker M."/>
        </authorList>
    </citation>
    <scope>NUCLEOTIDE SEQUENCE [LARGE SCALE GENOMIC DNA]</scope>
    <source>
        <strain evidence="5 6">DSM 24995</strain>
    </source>
</reference>
<evidence type="ECO:0000313" key="5">
    <source>
        <dbReference type="EMBL" id="PXX44537.1"/>
    </source>
</evidence>
<dbReference type="Pfam" id="PF22422">
    <property type="entry name" value="MGH1-like_GH"/>
    <property type="match status" value="1"/>
</dbReference>
<dbReference type="AlphaFoldDB" id="A0A2V3XVB3"/>
<dbReference type="GO" id="GO:0004573">
    <property type="term" value="F:Glc3Man9GlcNAc2 oligosaccharide glucosidase activity"/>
    <property type="evidence" value="ECO:0007669"/>
    <property type="project" value="InterPro"/>
</dbReference>
<evidence type="ECO:0000256" key="1">
    <source>
        <dbReference type="ARBA" id="ARBA00010833"/>
    </source>
</evidence>